<keyword evidence="2" id="KW-0067">ATP-binding</keyword>
<dbReference type="RefSeq" id="WP_343892433.1">
    <property type="nucleotide sequence ID" value="NZ_BAAAEH010000059.1"/>
</dbReference>
<evidence type="ECO:0000259" key="3">
    <source>
        <dbReference type="Pfam" id="PF00501"/>
    </source>
</evidence>
<name>A0ABU9Y6F6_9SPHN</name>
<reference evidence="4 5" key="1">
    <citation type="submission" date="2024-05" db="EMBL/GenBank/DDBJ databases">
        <authorList>
            <person name="Liu Q."/>
            <person name="Xin Y.-H."/>
        </authorList>
    </citation>
    <scope>NUCLEOTIDE SEQUENCE [LARGE SCALE GENOMIC DNA]</scope>
    <source>
        <strain evidence="4 5">CGMCC 1.10181</strain>
    </source>
</reference>
<protein>
    <submittedName>
        <fullName evidence="4">AMP-binding protein</fullName>
    </submittedName>
</protein>
<dbReference type="SUPFAM" id="SSF56801">
    <property type="entry name" value="Acetyl-CoA synthetase-like"/>
    <property type="match status" value="1"/>
</dbReference>
<sequence length="581" mass="63751">MIDQHLIKSGDISMERDQGSSSLTLSAIDDAPALTPIEMMYHWERETPDLVFLRQSLGDGNWTEQSWGAVAHRVRRLARYLESKALPRHSNIAIWSANSADWIITDLAIMMSGHVSVPLFSGQNADEANFILEQTQATAIFLGPCGREAELDRAIPASVERIGMFGVRGGCHRTITDIVRDTQPMTASPVPNPEDLMTIVYSSGTSGRPKGVMHTHATPGRVSPLVARILGMTVFDQSDQDGRTRLFSYLPLAHMAERGLVEMTALYTNAVVSISAGQDNFSAEIQSVQPTFLLAVPRLWSKFKAGLEATVPAQALENPSEEIKVALKQRLGVASAKFVMTASAAIPVEVHKWFLKLGIELREAYGMTETFACGAVWPLDREPIPGSVGISNMLADLKVSETGEVLVKSGGMMLGYYKNPQLTAEALDRGWFHTGDLGRIDADGSLYITGRIGSVFKTAKGKFCEPERVEKYFGDLEELEQVVLIGRTLANLAIVATLTASARTRPREELGASLVDALERINAGLQSHERVSHIFLSDVEWSADNNLLTPTLKLRRLALEEYYRSAVEPMLSGEAVQWVKV</sequence>
<gene>
    <name evidence="4" type="ORF">ABC974_16880</name>
</gene>
<evidence type="ECO:0000256" key="1">
    <source>
        <dbReference type="ARBA" id="ARBA00022741"/>
    </source>
</evidence>
<dbReference type="Proteomes" id="UP001419910">
    <property type="component" value="Unassembled WGS sequence"/>
</dbReference>
<accession>A0ABU9Y6F6</accession>
<evidence type="ECO:0000313" key="5">
    <source>
        <dbReference type="Proteomes" id="UP001419910"/>
    </source>
</evidence>
<dbReference type="InterPro" id="IPR020845">
    <property type="entry name" value="AMP-binding_CS"/>
</dbReference>
<evidence type="ECO:0000256" key="2">
    <source>
        <dbReference type="ARBA" id="ARBA00022840"/>
    </source>
</evidence>
<keyword evidence="5" id="KW-1185">Reference proteome</keyword>
<feature type="domain" description="AMP-dependent synthetase/ligase" evidence="3">
    <location>
        <begin position="43"/>
        <end position="417"/>
    </location>
</feature>
<keyword evidence="1" id="KW-0547">Nucleotide-binding</keyword>
<dbReference type="PANTHER" id="PTHR43272">
    <property type="entry name" value="LONG-CHAIN-FATTY-ACID--COA LIGASE"/>
    <property type="match status" value="1"/>
</dbReference>
<dbReference type="PROSITE" id="PS00455">
    <property type="entry name" value="AMP_BINDING"/>
    <property type="match status" value="1"/>
</dbReference>
<proteinExistence type="predicted"/>
<dbReference type="PANTHER" id="PTHR43272:SF33">
    <property type="entry name" value="AMP-BINDING DOMAIN-CONTAINING PROTEIN-RELATED"/>
    <property type="match status" value="1"/>
</dbReference>
<comment type="caution">
    <text evidence="4">The sequence shown here is derived from an EMBL/GenBank/DDBJ whole genome shotgun (WGS) entry which is preliminary data.</text>
</comment>
<dbReference type="Pfam" id="PF00501">
    <property type="entry name" value="AMP-binding"/>
    <property type="match status" value="1"/>
</dbReference>
<dbReference type="InterPro" id="IPR000873">
    <property type="entry name" value="AMP-dep_synth/lig_dom"/>
</dbReference>
<dbReference type="EMBL" id="JBDIME010000016">
    <property type="protein sequence ID" value="MEN2791312.1"/>
    <property type="molecule type" value="Genomic_DNA"/>
</dbReference>
<evidence type="ECO:0000313" key="4">
    <source>
        <dbReference type="EMBL" id="MEN2791312.1"/>
    </source>
</evidence>
<dbReference type="Gene3D" id="3.40.50.12780">
    <property type="entry name" value="N-terminal domain of ligase-like"/>
    <property type="match status" value="1"/>
</dbReference>
<organism evidence="4 5">
    <name type="scientific">Sphingomonas oligophenolica</name>
    <dbReference type="NCBI Taxonomy" id="301154"/>
    <lineage>
        <taxon>Bacteria</taxon>
        <taxon>Pseudomonadati</taxon>
        <taxon>Pseudomonadota</taxon>
        <taxon>Alphaproteobacteria</taxon>
        <taxon>Sphingomonadales</taxon>
        <taxon>Sphingomonadaceae</taxon>
        <taxon>Sphingomonas</taxon>
    </lineage>
</organism>
<dbReference type="InterPro" id="IPR042099">
    <property type="entry name" value="ANL_N_sf"/>
</dbReference>